<evidence type="ECO:0000256" key="2">
    <source>
        <dbReference type="ARBA" id="ARBA00012438"/>
    </source>
</evidence>
<keyword evidence="9" id="KW-1133">Transmembrane helix</keyword>
<dbReference type="GO" id="GO:0005524">
    <property type="term" value="F:ATP binding"/>
    <property type="evidence" value="ECO:0007669"/>
    <property type="project" value="UniProtKB-KW"/>
</dbReference>
<evidence type="ECO:0000313" key="13">
    <source>
        <dbReference type="Proteomes" id="UP000077519"/>
    </source>
</evidence>
<dbReference type="RefSeq" id="WP_068424044.1">
    <property type="nucleotide sequence ID" value="NZ_LVHI01000011.1"/>
</dbReference>
<evidence type="ECO:0000256" key="4">
    <source>
        <dbReference type="ARBA" id="ARBA00022679"/>
    </source>
</evidence>
<protein>
    <recommendedName>
        <fullName evidence="2">histidine kinase</fullName>
        <ecNumber evidence="2">2.7.13.3</ecNumber>
    </recommendedName>
</protein>
<evidence type="ECO:0000256" key="1">
    <source>
        <dbReference type="ARBA" id="ARBA00000085"/>
    </source>
</evidence>
<dbReference type="PANTHER" id="PTHR24421">
    <property type="entry name" value="NITRATE/NITRITE SENSOR PROTEIN NARX-RELATED"/>
    <property type="match status" value="1"/>
</dbReference>
<keyword evidence="4" id="KW-0808">Transferase</keyword>
<dbReference type="EC" id="2.7.13.3" evidence="2"/>
<dbReference type="GO" id="GO:0000155">
    <property type="term" value="F:phosphorelay sensor kinase activity"/>
    <property type="evidence" value="ECO:0007669"/>
    <property type="project" value="InterPro"/>
</dbReference>
<comment type="catalytic activity">
    <reaction evidence="1">
        <text>ATP + protein L-histidine = ADP + protein N-phospho-L-histidine.</text>
        <dbReference type="EC" id="2.7.13.3"/>
    </reaction>
</comment>
<feature type="domain" description="DUF7134" evidence="11">
    <location>
        <begin position="5"/>
        <end position="118"/>
    </location>
</feature>
<evidence type="ECO:0000256" key="3">
    <source>
        <dbReference type="ARBA" id="ARBA00022553"/>
    </source>
</evidence>
<keyword evidence="13" id="KW-1185">Reference proteome</keyword>
<dbReference type="PANTHER" id="PTHR24421:SF10">
    <property type="entry name" value="NITRATE_NITRITE SENSOR PROTEIN NARQ"/>
    <property type="match status" value="1"/>
</dbReference>
<feature type="transmembrane region" description="Helical" evidence="9">
    <location>
        <begin position="140"/>
        <end position="162"/>
    </location>
</feature>
<gene>
    <name evidence="12" type="ORF">A3K89_20880</name>
</gene>
<name>A0A177YJ77_9NOCA</name>
<dbReference type="InterPro" id="IPR050482">
    <property type="entry name" value="Sensor_HK_TwoCompSys"/>
</dbReference>
<keyword evidence="6 12" id="KW-0418">Kinase</keyword>
<sequence length="387" mass="40768">MFRSLTRFQIALDVGFAVVFMVLLSSAAIAHNGVAAIVVLVGYGVALALRRLSPASALGLSWICAIGQMAAGLGTQAANIAILFVLFATAAYGSTRIRQLGLASVVVGGVVAALFLTFVGGDADFLYEGTRTAGEYVRQLVIVLVGSWAILGLSWSLGRIALANRTTIEEKHQRALAEMEQAQALQDMAVEHERNRIARDMHDIVAHSLAVVIAQADGARYARASDPESVDKALGTIGATARDALRDVRGVLAQLRHSADDVPATESQDLGTLVDRMRTAGLRIDLTGAEDVDALGASGQLTLYRIAQEALTNALRHGDSSHPVSVHLESDDAGTTMTVRNRVRSTEGSGGHGLVGMRERAALSGGTLTTGLDEGVWTLVARIPVAR</sequence>
<dbReference type="InterPro" id="IPR055558">
    <property type="entry name" value="DUF7134"/>
</dbReference>
<evidence type="ECO:0000256" key="5">
    <source>
        <dbReference type="ARBA" id="ARBA00022741"/>
    </source>
</evidence>
<reference evidence="12 13" key="1">
    <citation type="submission" date="2016-03" db="EMBL/GenBank/DDBJ databases">
        <title>Genome sequence of Rhodococcus kyotonensis KB10.</title>
        <authorList>
            <person name="Jeong H."/>
            <person name="Hong C.E."/>
            <person name="Jo S.H."/>
            <person name="Park J.M."/>
        </authorList>
    </citation>
    <scope>NUCLEOTIDE SEQUENCE [LARGE SCALE GENOMIC DNA]</scope>
    <source>
        <strain evidence="12 13">KB10</strain>
    </source>
</reference>
<evidence type="ECO:0000256" key="7">
    <source>
        <dbReference type="ARBA" id="ARBA00022840"/>
    </source>
</evidence>
<dbReference type="InterPro" id="IPR036890">
    <property type="entry name" value="HATPase_C_sf"/>
</dbReference>
<dbReference type="SUPFAM" id="SSF55874">
    <property type="entry name" value="ATPase domain of HSP90 chaperone/DNA topoisomerase II/histidine kinase"/>
    <property type="match status" value="1"/>
</dbReference>
<dbReference type="CDD" id="cd16917">
    <property type="entry name" value="HATPase_UhpB-NarQ-NarX-like"/>
    <property type="match status" value="1"/>
</dbReference>
<dbReference type="Pfam" id="PF23539">
    <property type="entry name" value="DUF7134"/>
    <property type="match status" value="1"/>
</dbReference>
<dbReference type="EMBL" id="LVHI01000011">
    <property type="protein sequence ID" value="OAK55330.1"/>
    <property type="molecule type" value="Genomic_DNA"/>
</dbReference>
<evidence type="ECO:0000313" key="12">
    <source>
        <dbReference type="EMBL" id="OAK55330.1"/>
    </source>
</evidence>
<keyword evidence="9" id="KW-0812">Transmembrane</keyword>
<keyword evidence="5" id="KW-0547">Nucleotide-binding</keyword>
<dbReference type="GO" id="GO:0046983">
    <property type="term" value="F:protein dimerization activity"/>
    <property type="evidence" value="ECO:0007669"/>
    <property type="project" value="InterPro"/>
</dbReference>
<accession>A0A177YJ77</accession>
<evidence type="ECO:0000259" key="11">
    <source>
        <dbReference type="Pfam" id="PF23539"/>
    </source>
</evidence>
<organism evidence="12 13">
    <name type="scientific">Rhodococcoides kyotonense</name>
    <dbReference type="NCBI Taxonomy" id="398843"/>
    <lineage>
        <taxon>Bacteria</taxon>
        <taxon>Bacillati</taxon>
        <taxon>Actinomycetota</taxon>
        <taxon>Actinomycetes</taxon>
        <taxon>Mycobacteriales</taxon>
        <taxon>Nocardiaceae</taxon>
        <taxon>Rhodococcoides</taxon>
    </lineage>
</organism>
<comment type="caution">
    <text evidence="12">The sequence shown here is derived from an EMBL/GenBank/DDBJ whole genome shotgun (WGS) entry which is preliminary data.</text>
</comment>
<dbReference type="Proteomes" id="UP000077519">
    <property type="component" value="Unassembled WGS sequence"/>
</dbReference>
<dbReference type="InterPro" id="IPR011712">
    <property type="entry name" value="Sig_transdc_His_kin_sub3_dim/P"/>
</dbReference>
<dbReference type="AlphaFoldDB" id="A0A177YJ77"/>
<evidence type="ECO:0000256" key="9">
    <source>
        <dbReference type="SAM" id="Phobius"/>
    </source>
</evidence>
<keyword evidence="7" id="KW-0067">ATP-binding</keyword>
<feature type="transmembrane region" description="Helical" evidence="9">
    <location>
        <begin position="12"/>
        <end position="40"/>
    </location>
</feature>
<feature type="transmembrane region" description="Helical" evidence="9">
    <location>
        <begin position="60"/>
        <end position="88"/>
    </location>
</feature>
<dbReference type="Gene3D" id="1.20.5.1930">
    <property type="match status" value="1"/>
</dbReference>
<keyword evidence="9" id="KW-0472">Membrane</keyword>
<evidence type="ECO:0000259" key="10">
    <source>
        <dbReference type="Pfam" id="PF07730"/>
    </source>
</evidence>
<keyword evidence="3" id="KW-0597">Phosphoprotein</keyword>
<dbReference type="Gene3D" id="3.30.565.10">
    <property type="entry name" value="Histidine kinase-like ATPase, C-terminal domain"/>
    <property type="match status" value="1"/>
</dbReference>
<feature type="transmembrane region" description="Helical" evidence="9">
    <location>
        <begin position="100"/>
        <end position="120"/>
    </location>
</feature>
<dbReference type="GO" id="GO:0016020">
    <property type="term" value="C:membrane"/>
    <property type="evidence" value="ECO:0007669"/>
    <property type="project" value="InterPro"/>
</dbReference>
<keyword evidence="8" id="KW-0902">Two-component regulatory system</keyword>
<evidence type="ECO:0000256" key="8">
    <source>
        <dbReference type="ARBA" id="ARBA00023012"/>
    </source>
</evidence>
<evidence type="ECO:0000256" key="6">
    <source>
        <dbReference type="ARBA" id="ARBA00022777"/>
    </source>
</evidence>
<feature type="domain" description="Signal transduction histidine kinase subgroup 3 dimerisation and phosphoacceptor" evidence="10">
    <location>
        <begin position="193"/>
        <end position="259"/>
    </location>
</feature>
<proteinExistence type="predicted"/>
<dbReference type="Pfam" id="PF07730">
    <property type="entry name" value="HisKA_3"/>
    <property type="match status" value="1"/>
</dbReference>